<accession>A0A1L9B7E8</accession>
<dbReference type="EMBL" id="MPIN01000006">
    <property type="protein sequence ID" value="OJH38186.1"/>
    <property type="molecule type" value="Genomic_DNA"/>
</dbReference>
<sequence length="64" mass="7513">MTMPQSPVPEFKHREVLKDPGFLRERLSARPQKDFEDISSAYTYTVTVQLADWDRELGPESYRP</sequence>
<reference evidence="1 2" key="2">
    <citation type="submission" date="2016-12" db="EMBL/GenBank/DDBJ databases">
        <title>Draft Genome Sequence of Cystobacter ferrugineus Strain Cbfe23.</title>
        <authorList>
            <person name="Akbar S."/>
            <person name="Dowd S.E."/>
            <person name="Stevens D.C."/>
        </authorList>
    </citation>
    <scope>NUCLEOTIDE SEQUENCE [LARGE SCALE GENOMIC DNA]</scope>
    <source>
        <strain evidence="1 2">Cbfe23</strain>
    </source>
</reference>
<evidence type="ECO:0000313" key="2">
    <source>
        <dbReference type="Proteomes" id="UP000182229"/>
    </source>
</evidence>
<reference evidence="2" key="1">
    <citation type="submission" date="2016-11" db="EMBL/GenBank/DDBJ databases">
        <authorList>
            <person name="Shukria A."/>
            <person name="Stevens D.C."/>
        </authorList>
    </citation>
    <scope>NUCLEOTIDE SEQUENCE [LARGE SCALE GENOMIC DNA]</scope>
    <source>
        <strain evidence="2">Cbfe23</strain>
    </source>
</reference>
<keyword evidence="2" id="KW-1185">Reference proteome</keyword>
<organism evidence="1 2">
    <name type="scientific">Cystobacter ferrugineus</name>
    <dbReference type="NCBI Taxonomy" id="83449"/>
    <lineage>
        <taxon>Bacteria</taxon>
        <taxon>Pseudomonadati</taxon>
        <taxon>Myxococcota</taxon>
        <taxon>Myxococcia</taxon>
        <taxon>Myxococcales</taxon>
        <taxon>Cystobacterineae</taxon>
        <taxon>Archangiaceae</taxon>
        <taxon>Cystobacter</taxon>
    </lineage>
</organism>
<protein>
    <submittedName>
        <fullName evidence="1">Uncharacterized protein</fullName>
    </submittedName>
</protein>
<gene>
    <name evidence="1" type="ORF">BON30_23845</name>
</gene>
<evidence type="ECO:0000313" key="1">
    <source>
        <dbReference type="EMBL" id="OJH38186.1"/>
    </source>
</evidence>
<proteinExistence type="predicted"/>
<name>A0A1L9B7E8_9BACT</name>
<dbReference type="Proteomes" id="UP000182229">
    <property type="component" value="Unassembled WGS sequence"/>
</dbReference>
<dbReference type="AlphaFoldDB" id="A0A1L9B7E8"/>
<dbReference type="STRING" id="83449.BON30_23845"/>
<comment type="caution">
    <text evidence="1">The sequence shown here is derived from an EMBL/GenBank/DDBJ whole genome shotgun (WGS) entry which is preliminary data.</text>
</comment>